<reference evidence="12 13" key="1">
    <citation type="submission" date="2024-02" db="EMBL/GenBank/DDBJ databases">
        <title>New especies of Spiribacter isolated from saline water.</title>
        <authorList>
            <person name="Leon M.J."/>
            <person name="De La Haba R."/>
            <person name="Sanchez-Porro C."/>
            <person name="Ventosa A."/>
        </authorList>
    </citation>
    <scope>NUCLEOTIDE SEQUENCE [LARGE SCALE GENOMIC DNA]</scope>
    <source>
        <strain evidence="13">ag22IC6-390</strain>
    </source>
</reference>
<dbReference type="InterPro" id="IPR013785">
    <property type="entry name" value="Aldolase_TIM"/>
</dbReference>
<dbReference type="InterPro" id="IPR006063">
    <property type="entry name" value="HisA_bact_arch"/>
</dbReference>
<dbReference type="SUPFAM" id="SSF51366">
    <property type="entry name" value="Ribulose-phoshate binding barrel"/>
    <property type="match status" value="1"/>
</dbReference>
<keyword evidence="7 9" id="KW-0368">Histidine biosynthesis</keyword>
<comment type="similarity">
    <text evidence="4 9 10">Belongs to the HisA/HisF family.</text>
</comment>
<dbReference type="NCBIfam" id="NF010112">
    <property type="entry name" value="PRK13585.1"/>
    <property type="match status" value="1"/>
</dbReference>
<evidence type="ECO:0000256" key="2">
    <source>
        <dbReference type="ARBA" id="ARBA00004496"/>
    </source>
</evidence>
<comment type="subcellular location">
    <subcellularLocation>
        <location evidence="2 9 11">Cytoplasm</location>
    </subcellularLocation>
</comment>
<comment type="catalytic activity">
    <reaction evidence="1 9 11">
        <text>1-(5-phospho-beta-D-ribosyl)-5-[(5-phospho-beta-D-ribosylamino)methylideneamino]imidazole-4-carboxamide = 5-[(5-phospho-1-deoxy-D-ribulos-1-ylimino)methylamino]-1-(5-phospho-beta-D-ribosyl)imidazole-4-carboxamide</text>
        <dbReference type="Rhea" id="RHEA:15469"/>
        <dbReference type="ChEBI" id="CHEBI:58435"/>
        <dbReference type="ChEBI" id="CHEBI:58525"/>
        <dbReference type="EC" id="5.3.1.16"/>
    </reaction>
</comment>
<dbReference type="InterPro" id="IPR006062">
    <property type="entry name" value="His_biosynth"/>
</dbReference>
<evidence type="ECO:0000256" key="3">
    <source>
        <dbReference type="ARBA" id="ARBA00005133"/>
    </source>
</evidence>
<dbReference type="EMBL" id="JBAKFM010000003">
    <property type="protein sequence ID" value="MEX0469587.1"/>
    <property type="molecule type" value="Genomic_DNA"/>
</dbReference>
<name>A0ABV3TD89_9GAMM</name>
<dbReference type="Pfam" id="PF00977">
    <property type="entry name" value="His_biosynth"/>
    <property type="match status" value="1"/>
</dbReference>
<evidence type="ECO:0000313" key="13">
    <source>
        <dbReference type="Proteomes" id="UP001556709"/>
    </source>
</evidence>
<gene>
    <name evidence="9 12" type="primary">hisA</name>
    <name evidence="12" type="ORF">V6X73_07595</name>
</gene>
<feature type="active site" description="Proton donor" evidence="9">
    <location>
        <position position="130"/>
    </location>
</feature>
<evidence type="ECO:0000256" key="5">
    <source>
        <dbReference type="ARBA" id="ARBA00022490"/>
    </source>
</evidence>
<evidence type="ECO:0000256" key="8">
    <source>
        <dbReference type="ARBA" id="ARBA00023235"/>
    </source>
</evidence>
<dbReference type="HAMAP" id="MF_01014">
    <property type="entry name" value="HisA"/>
    <property type="match status" value="1"/>
</dbReference>
<dbReference type="Gene3D" id="3.20.20.70">
    <property type="entry name" value="Aldolase class I"/>
    <property type="match status" value="1"/>
</dbReference>
<keyword evidence="6 9" id="KW-0028">Amino-acid biosynthesis</keyword>
<evidence type="ECO:0000256" key="4">
    <source>
        <dbReference type="ARBA" id="ARBA00009667"/>
    </source>
</evidence>
<dbReference type="InterPro" id="IPR011060">
    <property type="entry name" value="RibuloseP-bd_barrel"/>
</dbReference>
<dbReference type="NCBIfam" id="TIGR00007">
    <property type="entry name" value="1-(5-phosphoribosyl)-5-[(5-phosphoribosylamino)methylideneamino]imidazole-4-carboxamide isomerase"/>
    <property type="match status" value="1"/>
</dbReference>
<dbReference type="InterPro" id="IPR023016">
    <property type="entry name" value="HisA/PriA"/>
</dbReference>
<dbReference type="EC" id="5.3.1.16" evidence="9 11"/>
<sequence>MQLIPAIDLKDGKCVRLRQGRMDDETIFSEDPLAVAARWVDAGARRLHLVDLDGAVAGFPHNADIIGRIAEAHSGLEIQVGGGIRSFEVIQTYLDVGVDFVIIGTQAVRAPHFVDDACLEFPGHIIVGLDARDGRVATDGWAEVSEAAASDLARRFEDAGVESIIFTDIGRDGMMQGVNVQATADLAAVVEIPIIASGGVTGLDDIKTLCDRADSGISGAIVGRALYEGRIDLAEAQRLADQRTGAP</sequence>
<protein>
    <recommendedName>
        <fullName evidence="9 11">1-(5-phosphoribosyl)-5-[(5-phosphoribosylamino)methylideneamino] imidazole-4-carboxamide isomerase</fullName>
        <ecNumber evidence="9 11">5.3.1.16</ecNumber>
    </recommendedName>
    <alternativeName>
        <fullName evidence="9">Phosphoribosylformimino-5-aminoimidazole carboxamide ribotide isomerase</fullName>
    </alternativeName>
</protein>
<comment type="caution">
    <text evidence="12">The sequence shown here is derived from an EMBL/GenBank/DDBJ whole genome shotgun (WGS) entry which is preliminary data.</text>
</comment>
<organism evidence="12 13">
    <name type="scientific">Spiribacter pallidus</name>
    <dbReference type="NCBI Taxonomy" id="1987936"/>
    <lineage>
        <taxon>Bacteria</taxon>
        <taxon>Pseudomonadati</taxon>
        <taxon>Pseudomonadota</taxon>
        <taxon>Gammaproteobacteria</taxon>
        <taxon>Chromatiales</taxon>
        <taxon>Ectothiorhodospiraceae</taxon>
        <taxon>Spiribacter</taxon>
    </lineage>
</organism>
<evidence type="ECO:0000256" key="1">
    <source>
        <dbReference type="ARBA" id="ARBA00000901"/>
    </source>
</evidence>
<dbReference type="InterPro" id="IPR044524">
    <property type="entry name" value="Isoase_HisA-like"/>
</dbReference>
<evidence type="ECO:0000256" key="6">
    <source>
        <dbReference type="ARBA" id="ARBA00022605"/>
    </source>
</evidence>
<dbReference type="PANTHER" id="PTHR43090:SF2">
    <property type="entry name" value="1-(5-PHOSPHORIBOSYL)-5-[(5-PHOSPHORIBOSYLAMINO)METHYLIDENEAMINO] IMIDAZOLE-4-CARBOXAMIDE ISOMERASE"/>
    <property type="match status" value="1"/>
</dbReference>
<evidence type="ECO:0000256" key="11">
    <source>
        <dbReference type="RuleBase" id="RU003658"/>
    </source>
</evidence>
<keyword evidence="5 9" id="KW-0963">Cytoplasm</keyword>
<dbReference type="Proteomes" id="UP001556709">
    <property type="component" value="Unassembled WGS sequence"/>
</dbReference>
<dbReference type="RefSeq" id="WP_367959081.1">
    <property type="nucleotide sequence ID" value="NZ_JBAKFH010000001.1"/>
</dbReference>
<evidence type="ECO:0000256" key="7">
    <source>
        <dbReference type="ARBA" id="ARBA00023102"/>
    </source>
</evidence>
<dbReference type="GO" id="GO:0003949">
    <property type="term" value="F:1-(5-phosphoribosyl)-5-[(5-phosphoribosylamino)methylideneamino]imidazole-4-carboxamide isomerase activity"/>
    <property type="evidence" value="ECO:0007669"/>
    <property type="project" value="UniProtKB-EC"/>
</dbReference>
<dbReference type="CDD" id="cd04732">
    <property type="entry name" value="HisA"/>
    <property type="match status" value="1"/>
</dbReference>
<dbReference type="PANTHER" id="PTHR43090">
    <property type="entry name" value="1-(5-PHOSPHORIBOSYL)-5-[(5-PHOSPHORIBOSYLAMINO)METHYLIDENEAMINO] IMIDAZOLE-4-CARBOXAMIDE ISOMERASE"/>
    <property type="match status" value="1"/>
</dbReference>
<evidence type="ECO:0000256" key="10">
    <source>
        <dbReference type="RuleBase" id="RU003657"/>
    </source>
</evidence>
<accession>A0ABV3TD89</accession>
<feature type="active site" description="Proton acceptor" evidence="9">
    <location>
        <position position="8"/>
    </location>
</feature>
<evidence type="ECO:0000256" key="9">
    <source>
        <dbReference type="HAMAP-Rule" id="MF_01014"/>
    </source>
</evidence>
<keyword evidence="13" id="KW-1185">Reference proteome</keyword>
<comment type="pathway">
    <text evidence="3 9 11">Amino-acid biosynthesis; L-histidine biosynthesis; L-histidine from 5-phospho-alpha-D-ribose 1-diphosphate: step 4/9.</text>
</comment>
<evidence type="ECO:0000313" key="12">
    <source>
        <dbReference type="EMBL" id="MEX0469587.1"/>
    </source>
</evidence>
<keyword evidence="8 9" id="KW-0413">Isomerase</keyword>
<proteinExistence type="inferred from homology"/>